<dbReference type="Proteomes" id="UP001163046">
    <property type="component" value="Unassembled WGS sequence"/>
</dbReference>
<dbReference type="SUPFAM" id="SSF53335">
    <property type="entry name" value="S-adenosyl-L-methionine-dependent methyltransferases"/>
    <property type="match status" value="1"/>
</dbReference>
<dbReference type="InterPro" id="IPR029063">
    <property type="entry name" value="SAM-dependent_MTases_sf"/>
</dbReference>
<gene>
    <name evidence="1" type="ORF">OS493_003288</name>
</gene>
<keyword evidence="2" id="KW-1185">Reference proteome</keyword>
<evidence type="ECO:0008006" key="3">
    <source>
        <dbReference type="Google" id="ProtNLM"/>
    </source>
</evidence>
<organism evidence="1 2">
    <name type="scientific">Desmophyllum pertusum</name>
    <dbReference type="NCBI Taxonomy" id="174260"/>
    <lineage>
        <taxon>Eukaryota</taxon>
        <taxon>Metazoa</taxon>
        <taxon>Cnidaria</taxon>
        <taxon>Anthozoa</taxon>
        <taxon>Hexacorallia</taxon>
        <taxon>Scleractinia</taxon>
        <taxon>Caryophylliina</taxon>
        <taxon>Caryophylliidae</taxon>
        <taxon>Desmophyllum</taxon>
    </lineage>
</organism>
<dbReference type="EMBL" id="MU827778">
    <property type="protein sequence ID" value="KAJ7340534.1"/>
    <property type="molecule type" value="Genomic_DNA"/>
</dbReference>
<evidence type="ECO:0000313" key="1">
    <source>
        <dbReference type="EMBL" id="KAJ7340534.1"/>
    </source>
</evidence>
<dbReference type="CDD" id="cd02440">
    <property type="entry name" value="AdoMet_MTases"/>
    <property type="match status" value="1"/>
</dbReference>
<protein>
    <recommendedName>
        <fullName evidence="3">Methyltransferase domain-containing protein</fullName>
    </recommendedName>
</protein>
<proteinExistence type="predicted"/>
<dbReference type="AlphaFoldDB" id="A0A9W9YGU9"/>
<dbReference type="Gene3D" id="3.40.50.150">
    <property type="entry name" value="Vaccinia Virus protein VP39"/>
    <property type="match status" value="1"/>
</dbReference>
<name>A0A9W9YGU9_9CNID</name>
<sequence>MEDRATLAAMAFKASASYEQVRPSYTVESVKFLLKKLGIILGQVESEREQSVNILELGSGTGKFTRVMMEVLKGVDARVIASDPTDTMIQQFQIILPSVEVLQYYAENI</sequence>
<evidence type="ECO:0000313" key="2">
    <source>
        <dbReference type="Proteomes" id="UP001163046"/>
    </source>
</evidence>
<comment type="caution">
    <text evidence="1">The sequence shown here is derived from an EMBL/GenBank/DDBJ whole genome shotgun (WGS) entry which is preliminary data.</text>
</comment>
<accession>A0A9W9YGU9</accession>
<feature type="non-terminal residue" evidence="1">
    <location>
        <position position="109"/>
    </location>
</feature>
<reference evidence="1" key="1">
    <citation type="submission" date="2023-01" db="EMBL/GenBank/DDBJ databases">
        <title>Genome assembly of the deep-sea coral Lophelia pertusa.</title>
        <authorList>
            <person name="Herrera S."/>
            <person name="Cordes E."/>
        </authorList>
    </citation>
    <scope>NUCLEOTIDE SEQUENCE</scope>
    <source>
        <strain evidence="1">USNM1676648</strain>
        <tissue evidence="1">Polyp</tissue>
    </source>
</reference>
<dbReference type="OrthoDB" id="506498at2759"/>